<dbReference type="PANTHER" id="PTHR35762:SF5">
    <property type="entry name" value="DUF4408 DOMAIN-CONTAINING PROTEIN"/>
    <property type="match status" value="1"/>
</dbReference>
<dbReference type="AlphaFoldDB" id="A0A7N0UX57"/>
<feature type="region of interest" description="Disordered" evidence="1">
    <location>
        <begin position="183"/>
        <end position="263"/>
    </location>
</feature>
<keyword evidence="2" id="KW-0812">Transmembrane</keyword>
<dbReference type="PANTHER" id="PTHR35762">
    <property type="entry name" value="TRANSMEMBRANE PROTEIN"/>
    <property type="match status" value="1"/>
</dbReference>
<evidence type="ECO:0000313" key="4">
    <source>
        <dbReference type="Proteomes" id="UP000594263"/>
    </source>
</evidence>
<dbReference type="EnsemblPlants" id="Kaladp0088s0052.1.v1.1">
    <property type="protein sequence ID" value="Kaladp0088s0052.1.v1.1.CDS.1"/>
    <property type="gene ID" value="Kaladp0088s0052.v1.1"/>
</dbReference>
<evidence type="ECO:0008006" key="5">
    <source>
        <dbReference type="Google" id="ProtNLM"/>
    </source>
</evidence>
<dbReference type="Proteomes" id="UP000594263">
    <property type="component" value="Unplaced"/>
</dbReference>
<keyword evidence="4" id="KW-1185">Reference proteome</keyword>
<keyword evidence="2" id="KW-1133">Transmembrane helix</keyword>
<keyword evidence="2" id="KW-0472">Membrane</keyword>
<evidence type="ECO:0000256" key="1">
    <source>
        <dbReference type="SAM" id="MobiDB-lite"/>
    </source>
</evidence>
<sequence length="288" mass="33160">MGTMIKAHQNRPGTNNVKVRKQNQLLRSILVHAVSVLICTVVCSYSYWFPWLYCLANHFLWIYLPSVCPVVFGPKCMFVVANAIVVVVAGEWRRTCAESDQLHRDMYEDYVRRSRRPRRVLVYKKVERKEEASVKEMHMKALEIKKEETVANSFAEDKKEETIEQIHMSTHVEEAKEDIIVTDVDNSEEKDEEAIEEASTNNTGEKKEEMNEEDGANNSDEKETATVCGHEDASEAQTQDEVNGEDGQNGEAEETRADDELNKRVEDFIARVNKRRWIEANKWLICSA</sequence>
<evidence type="ECO:0000313" key="3">
    <source>
        <dbReference type="EnsemblPlants" id="Kaladp0088s0052.1.v1.1.CDS.1"/>
    </source>
</evidence>
<feature type="compositionally biased region" description="Basic and acidic residues" evidence="1">
    <location>
        <begin position="219"/>
        <end position="233"/>
    </location>
</feature>
<evidence type="ECO:0000256" key="2">
    <source>
        <dbReference type="SAM" id="Phobius"/>
    </source>
</evidence>
<dbReference type="Gramene" id="Kaladp0088s0052.1.v1.1">
    <property type="protein sequence ID" value="Kaladp0088s0052.1.v1.1.CDS.1"/>
    <property type="gene ID" value="Kaladp0088s0052.v1.1"/>
</dbReference>
<feature type="transmembrane region" description="Helical" evidence="2">
    <location>
        <begin position="60"/>
        <end position="89"/>
    </location>
</feature>
<organism evidence="3 4">
    <name type="scientific">Kalanchoe fedtschenkoi</name>
    <name type="common">Lavender scallops</name>
    <name type="synonym">South American air plant</name>
    <dbReference type="NCBI Taxonomy" id="63787"/>
    <lineage>
        <taxon>Eukaryota</taxon>
        <taxon>Viridiplantae</taxon>
        <taxon>Streptophyta</taxon>
        <taxon>Embryophyta</taxon>
        <taxon>Tracheophyta</taxon>
        <taxon>Spermatophyta</taxon>
        <taxon>Magnoliopsida</taxon>
        <taxon>eudicotyledons</taxon>
        <taxon>Gunneridae</taxon>
        <taxon>Pentapetalae</taxon>
        <taxon>Saxifragales</taxon>
        <taxon>Crassulaceae</taxon>
        <taxon>Kalanchoe</taxon>
    </lineage>
</organism>
<feature type="compositionally biased region" description="Acidic residues" evidence="1">
    <location>
        <begin position="185"/>
        <end position="196"/>
    </location>
</feature>
<feature type="compositionally biased region" description="Basic and acidic residues" evidence="1">
    <location>
        <begin position="253"/>
        <end position="263"/>
    </location>
</feature>
<name>A0A7N0UX57_KALFE</name>
<proteinExistence type="predicted"/>
<feature type="transmembrane region" description="Helical" evidence="2">
    <location>
        <begin position="29"/>
        <end position="48"/>
    </location>
</feature>
<reference evidence="3" key="1">
    <citation type="submission" date="2021-01" db="UniProtKB">
        <authorList>
            <consortium name="EnsemblPlants"/>
        </authorList>
    </citation>
    <scope>IDENTIFICATION</scope>
</reference>
<accession>A0A7N0UX57</accession>
<protein>
    <recommendedName>
        <fullName evidence="5">DUF4408 domain-containing protein</fullName>
    </recommendedName>
</protein>